<dbReference type="AlphaFoldDB" id="A0AAN7UUS3"/>
<evidence type="ECO:0000256" key="1">
    <source>
        <dbReference type="SAM" id="MobiDB-lite"/>
    </source>
</evidence>
<feature type="region of interest" description="Disordered" evidence="1">
    <location>
        <begin position="226"/>
        <end position="265"/>
    </location>
</feature>
<feature type="compositionally biased region" description="Polar residues" evidence="1">
    <location>
        <begin position="27"/>
        <end position="42"/>
    </location>
</feature>
<protein>
    <recommendedName>
        <fullName evidence="4">STF2-like protein</fullName>
    </recommendedName>
</protein>
<organism evidence="2 3">
    <name type="scientific">Xylaria bambusicola</name>
    <dbReference type="NCBI Taxonomy" id="326684"/>
    <lineage>
        <taxon>Eukaryota</taxon>
        <taxon>Fungi</taxon>
        <taxon>Dikarya</taxon>
        <taxon>Ascomycota</taxon>
        <taxon>Pezizomycotina</taxon>
        <taxon>Sordariomycetes</taxon>
        <taxon>Xylariomycetidae</taxon>
        <taxon>Xylariales</taxon>
        <taxon>Xylariaceae</taxon>
        <taxon>Xylaria</taxon>
    </lineage>
</organism>
<gene>
    <name evidence="2" type="ORF">RRF57_010297</name>
</gene>
<feature type="compositionally biased region" description="Low complexity" evidence="1">
    <location>
        <begin position="246"/>
        <end position="255"/>
    </location>
</feature>
<keyword evidence="3" id="KW-1185">Reference proteome</keyword>
<dbReference type="Proteomes" id="UP001305414">
    <property type="component" value="Unassembled WGS sequence"/>
</dbReference>
<proteinExistence type="predicted"/>
<feature type="region of interest" description="Disordered" evidence="1">
    <location>
        <begin position="1"/>
        <end position="42"/>
    </location>
</feature>
<evidence type="ECO:0008006" key="4">
    <source>
        <dbReference type="Google" id="ProtNLM"/>
    </source>
</evidence>
<name>A0AAN7UUS3_9PEZI</name>
<reference evidence="2 3" key="1">
    <citation type="submission" date="2023-10" db="EMBL/GenBank/DDBJ databases">
        <title>Draft genome sequence of Xylaria bambusicola isolate GMP-LS, the root and basal stem rot pathogen of sugarcane in Indonesia.</title>
        <authorList>
            <person name="Selvaraj P."/>
            <person name="Muralishankar V."/>
            <person name="Muruganantham S."/>
            <person name="Sp S."/>
            <person name="Haryani S."/>
            <person name="Lau K.J.X."/>
            <person name="Naqvi N.I."/>
        </authorList>
    </citation>
    <scope>NUCLEOTIDE SEQUENCE [LARGE SCALE GENOMIC DNA]</scope>
    <source>
        <strain evidence="2">GMP-LS</strain>
    </source>
</reference>
<feature type="compositionally biased region" description="Low complexity" evidence="1">
    <location>
        <begin position="1"/>
        <end position="14"/>
    </location>
</feature>
<comment type="caution">
    <text evidence="2">The sequence shown here is derived from an EMBL/GenBank/DDBJ whole genome shotgun (WGS) entry which is preliminary data.</text>
</comment>
<evidence type="ECO:0000313" key="3">
    <source>
        <dbReference type="Proteomes" id="UP001305414"/>
    </source>
</evidence>
<sequence length="265" mass="29868">MPLTSTNQTNNQSTAYVPLYTPHPRTQPHSSPVNRGPSTSDFQAANRNLRSAIPSHHDQLPQFVYLQYNHCNYHSQPFDWIDPLLHHRSSSNCHPPPPVLFPSSSPLAPISLRLELIQINKHRQDHRSTIPWVPIYNDKDHAGLAEGTVLPHENLPKFFAKNGFEGADPKKTKKNGAGKGNWGNIGEEIVDEQFNFANARRRSNSSGYSNHLHDFKTKFEFNEPEPVFEESLHGPVAEDDNALTKTETSSSSESSSVDDERRKSM</sequence>
<dbReference type="EMBL" id="JAWHQM010000043">
    <property type="protein sequence ID" value="KAK5634584.1"/>
    <property type="molecule type" value="Genomic_DNA"/>
</dbReference>
<accession>A0AAN7UUS3</accession>
<evidence type="ECO:0000313" key="2">
    <source>
        <dbReference type="EMBL" id="KAK5634584.1"/>
    </source>
</evidence>